<evidence type="ECO:0000256" key="4">
    <source>
        <dbReference type="PROSITE-ProRule" id="PRU00027"/>
    </source>
</evidence>
<comment type="caution">
    <text evidence="7">The sequence shown here is derived from an EMBL/GenBank/DDBJ whole genome shotgun (WGS) entry which is preliminary data.</text>
</comment>
<sequence>MSERQDPVWEHGDNIYPRFKCKYCKKQWKGGGATRFKQHLASRGGNVQGCRNVPPDTADYFRRELDKVHDKRKSRVAEEARKLQAAGSHRVSQCCSSSGCERNWSTFALVHTKVRNRLSHKKLHKLVYVNYNLRLRLKDAIGFTSVQGEDDPFSHSATSSDDDDDDDGGGGGGGAGGSGGGGSGGAGGSQMAPIQFTGESQFEYATQDQDHGAPEERRTTHTGIEHQGLQQAYWTPDSSNERQGSSSPLLPYVNYPVGEVTHQPTRWVYEWEDPEYYQMLVESWSTTSAWTGQTWVEYKAQLMRDQGIMLLSTEEYNMAQAQYQWNAPWE</sequence>
<feature type="region of interest" description="Disordered" evidence="5">
    <location>
        <begin position="230"/>
        <end position="249"/>
    </location>
</feature>
<evidence type="ECO:0000256" key="3">
    <source>
        <dbReference type="ARBA" id="ARBA00022833"/>
    </source>
</evidence>
<keyword evidence="1" id="KW-0479">Metal-binding</keyword>
<keyword evidence="3" id="KW-0862">Zinc</keyword>
<evidence type="ECO:0000256" key="2">
    <source>
        <dbReference type="ARBA" id="ARBA00022771"/>
    </source>
</evidence>
<feature type="region of interest" description="Disordered" evidence="5">
    <location>
        <begin position="145"/>
        <end position="192"/>
    </location>
</feature>
<dbReference type="GO" id="GO:0008270">
    <property type="term" value="F:zinc ion binding"/>
    <property type="evidence" value="ECO:0007669"/>
    <property type="project" value="UniProtKB-KW"/>
</dbReference>
<feature type="compositionally biased region" description="Gly residues" evidence="5">
    <location>
        <begin position="169"/>
        <end position="188"/>
    </location>
</feature>
<name>A0A317Y8N2_MAIZE</name>
<accession>A0A317Y8N2</accession>
<dbReference type="PANTHER" id="PTHR46951">
    <property type="entry name" value="BED-TYPE DOMAIN-CONTAINING PROTEIN"/>
    <property type="match status" value="1"/>
</dbReference>
<organism evidence="7">
    <name type="scientific">Zea mays</name>
    <name type="common">Maize</name>
    <dbReference type="NCBI Taxonomy" id="4577"/>
    <lineage>
        <taxon>Eukaryota</taxon>
        <taxon>Viridiplantae</taxon>
        <taxon>Streptophyta</taxon>
        <taxon>Embryophyta</taxon>
        <taxon>Tracheophyta</taxon>
        <taxon>Spermatophyta</taxon>
        <taxon>Magnoliopsida</taxon>
        <taxon>Liliopsida</taxon>
        <taxon>Poales</taxon>
        <taxon>Poaceae</taxon>
        <taxon>PACMAD clade</taxon>
        <taxon>Panicoideae</taxon>
        <taxon>Andropogonodae</taxon>
        <taxon>Andropogoneae</taxon>
        <taxon>Tripsacinae</taxon>
        <taxon>Zea</taxon>
    </lineage>
</organism>
<dbReference type="EMBL" id="NCVQ01000001">
    <property type="protein sequence ID" value="PWZ55007.1"/>
    <property type="molecule type" value="Genomic_DNA"/>
</dbReference>
<dbReference type="PANTHER" id="PTHR46951:SF3">
    <property type="entry name" value="OS01G0547200 PROTEIN"/>
    <property type="match status" value="1"/>
</dbReference>
<protein>
    <recommendedName>
        <fullName evidence="6">BED-type domain-containing protein</fullName>
    </recommendedName>
</protein>
<reference evidence="7" key="1">
    <citation type="journal article" date="2018" name="Nat. Genet.">
        <title>Extensive intraspecific gene order and gene structural variations between Mo17 and other maize genomes.</title>
        <authorList>
            <person name="Sun S."/>
            <person name="Zhou Y."/>
            <person name="Chen J."/>
            <person name="Shi J."/>
            <person name="Zhao H."/>
            <person name="Zhao H."/>
            <person name="Song W."/>
            <person name="Zhang M."/>
            <person name="Cui Y."/>
            <person name="Dong X."/>
            <person name="Liu H."/>
            <person name="Ma X."/>
            <person name="Jiao Y."/>
            <person name="Wang B."/>
            <person name="Wei X."/>
            <person name="Stein J.C."/>
            <person name="Glaubitz J.C."/>
            <person name="Lu F."/>
            <person name="Yu G."/>
            <person name="Liang C."/>
            <person name="Fengler K."/>
            <person name="Li B."/>
            <person name="Rafalski A."/>
            <person name="Schnable P.S."/>
            <person name="Ware D.H."/>
            <person name="Buckler E.S."/>
            <person name="Lai J."/>
        </authorList>
    </citation>
    <scope>NUCLEOTIDE SEQUENCE [LARGE SCALE GENOMIC DNA]</scope>
    <source>
        <tissue evidence="7">Seedling</tissue>
    </source>
</reference>
<dbReference type="PROSITE" id="PS50808">
    <property type="entry name" value="ZF_BED"/>
    <property type="match status" value="1"/>
</dbReference>
<feature type="domain" description="BED-type" evidence="6">
    <location>
        <begin position="3"/>
        <end position="57"/>
    </location>
</feature>
<keyword evidence="2 4" id="KW-0863">Zinc-finger</keyword>
<dbReference type="Proteomes" id="UP000251960">
    <property type="component" value="Chromosome 1"/>
</dbReference>
<feature type="compositionally biased region" description="Polar residues" evidence="5">
    <location>
        <begin position="230"/>
        <end position="248"/>
    </location>
</feature>
<proteinExistence type="predicted"/>
<evidence type="ECO:0000259" key="6">
    <source>
        <dbReference type="PROSITE" id="PS50808"/>
    </source>
</evidence>
<dbReference type="Pfam" id="PF02892">
    <property type="entry name" value="zf-BED"/>
    <property type="match status" value="1"/>
</dbReference>
<dbReference type="InterPro" id="IPR012337">
    <property type="entry name" value="RNaseH-like_sf"/>
</dbReference>
<feature type="compositionally biased region" description="Basic and acidic residues" evidence="5">
    <location>
        <begin position="208"/>
        <end position="219"/>
    </location>
</feature>
<dbReference type="GO" id="GO:0003677">
    <property type="term" value="F:DNA binding"/>
    <property type="evidence" value="ECO:0007669"/>
    <property type="project" value="InterPro"/>
</dbReference>
<evidence type="ECO:0000256" key="5">
    <source>
        <dbReference type="SAM" id="MobiDB-lite"/>
    </source>
</evidence>
<dbReference type="InterPro" id="IPR003656">
    <property type="entry name" value="Znf_BED"/>
</dbReference>
<evidence type="ECO:0000256" key="1">
    <source>
        <dbReference type="ARBA" id="ARBA00022723"/>
    </source>
</evidence>
<dbReference type="SUPFAM" id="SSF53098">
    <property type="entry name" value="Ribonuclease H-like"/>
    <property type="match status" value="1"/>
</dbReference>
<evidence type="ECO:0000313" key="7">
    <source>
        <dbReference type="EMBL" id="PWZ55007.1"/>
    </source>
</evidence>
<dbReference type="AlphaFoldDB" id="A0A317Y8N2"/>
<feature type="region of interest" description="Disordered" evidence="5">
    <location>
        <begin position="204"/>
        <end position="225"/>
    </location>
</feature>
<gene>
    <name evidence="7" type="ORF">Zm00014a_014865</name>
</gene>